<dbReference type="RefSeq" id="WP_114126634.1">
    <property type="nucleotide sequence ID" value="NZ_QOUI01000006.1"/>
</dbReference>
<dbReference type="AlphaFoldDB" id="A0A367YTV7"/>
<reference evidence="1 2" key="1">
    <citation type="submission" date="2018-07" db="EMBL/GenBank/DDBJ databases">
        <title>Desertimonas flava gen. nov. sp. nov.</title>
        <authorList>
            <person name="Liu S."/>
        </authorList>
    </citation>
    <scope>NUCLEOTIDE SEQUENCE [LARGE SCALE GENOMIC DNA]</scope>
    <source>
        <strain evidence="1 2">16Sb5-5</strain>
    </source>
</reference>
<organism evidence="1 2">
    <name type="scientific">Desertihabitans brevis</name>
    <dbReference type="NCBI Taxonomy" id="2268447"/>
    <lineage>
        <taxon>Bacteria</taxon>
        <taxon>Bacillati</taxon>
        <taxon>Actinomycetota</taxon>
        <taxon>Actinomycetes</taxon>
        <taxon>Propionibacteriales</taxon>
        <taxon>Propionibacteriaceae</taxon>
        <taxon>Desertihabitans</taxon>
    </lineage>
</organism>
<protein>
    <submittedName>
        <fullName evidence="1">Uncharacterized protein</fullName>
    </submittedName>
</protein>
<evidence type="ECO:0000313" key="2">
    <source>
        <dbReference type="Proteomes" id="UP000252770"/>
    </source>
</evidence>
<dbReference type="PROSITE" id="PS51257">
    <property type="entry name" value="PROKAR_LIPOPROTEIN"/>
    <property type="match status" value="1"/>
</dbReference>
<dbReference type="Proteomes" id="UP000252770">
    <property type="component" value="Unassembled WGS sequence"/>
</dbReference>
<sequence length="283" mass="30024">MTRAQRTGRLVAAATVAVLTACTEQEPLVTEPPPPIPPETELWAHGMLLQQGTDAPVLCVGGVMESYPPQCGGPEVVGLDWADVAEHEDAFDVRWGEAYVVGTFDGRRFTLTRPPSTTVPTGVPTPAPEPEPDFPQLCDDPFRGGSQEAGEDLDAQAALQARLIDYPGYVASWVSNGRNLFNVTVTGDPEQAWSDFREVWRGGLCVAQRDSPPQKDVLAAQEAVTGIADEVGVLGAAGTRTGLLEVDVLLADQATVTAVHRAVAPWLSPKQVEVTGALQPVPG</sequence>
<keyword evidence="2" id="KW-1185">Reference proteome</keyword>
<dbReference type="EMBL" id="QOUI01000006">
    <property type="protein sequence ID" value="RCK69316.1"/>
    <property type="molecule type" value="Genomic_DNA"/>
</dbReference>
<evidence type="ECO:0000313" key="1">
    <source>
        <dbReference type="EMBL" id="RCK69316.1"/>
    </source>
</evidence>
<comment type="caution">
    <text evidence="1">The sequence shown here is derived from an EMBL/GenBank/DDBJ whole genome shotgun (WGS) entry which is preliminary data.</text>
</comment>
<proteinExistence type="predicted"/>
<accession>A0A367YTV7</accession>
<gene>
    <name evidence="1" type="ORF">DT076_10460</name>
</gene>
<name>A0A367YTV7_9ACTN</name>